<evidence type="ECO:0000256" key="1">
    <source>
        <dbReference type="SAM" id="Phobius"/>
    </source>
</evidence>
<keyword evidence="1" id="KW-1133">Transmembrane helix</keyword>
<dbReference type="Pfam" id="PF10694">
    <property type="entry name" value="DUF2500"/>
    <property type="match status" value="1"/>
</dbReference>
<feature type="transmembrane region" description="Helical" evidence="1">
    <location>
        <begin position="21"/>
        <end position="39"/>
    </location>
</feature>
<reference evidence="2 3" key="1">
    <citation type="submission" date="2024-03" db="EMBL/GenBank/DDBJ databases">
        <title>Human intestinal bacterial collection.</title>
        <authorList>
            <person name="Pauvert C."/>
            <person name="Hitch T.C.A."/>
            <person name="Clavel T."/>
        </authorList>
    </citation>
    <scope>NUCLEOTIDE SEQUENCE [LARGE SCALE GENOMIC DNA]</scope>
    <source>
        <strain evidence="2 3">CLA-AA-H255</strain>
    </source>
</reference>
<dbReference type="Gene3D" id="2.40.50.660">
    <property type="match status" value="1"/>
</dbReference>
<evidence type="ECO:0000313" key="2">
    <source>
        <dbReference type="EMBL" id="MEQ2380473.1"/>
    </source>
</evidence>
<name>A0ABV1BXL3_9FIRM</name>
<protein>
    <submittedName>
        <fullName evidence="2">DUF2500 family protein</fullName>
    </submittedName>
</protein>
<proteinExistence type="predicted"/>
<keyword evidence="1" id="KW-0472">Membrane</keyword>
<organism evidence="2 3">
    <name type="scientific">[Lactobacillus] rogosae</name>
    <dbReference type="NCBI Taxonomy" id="706562"/>
    <lineage>
        <taxon>Bacteria</taxon>
        <taxon>Bacillati</taxon>
        <taxon>Bacillota</taxon>
        <taxon>Clostridia</taxon>
        <taxon>Lachnospirales</taxon>
        <taxon>Lachnospiraceae</taxon>
        <taxon>Lachnospira</taxon>
    </lineage>
</organism>
<dbReference type="InterPro" id="IPR019635">
    <property type="entry name" value="DUF2500"/>
</dbReference>
<keyword evidence="3" id="KW-1185">Reference proteome</keyword>
<sequence>MPVIQSPGQRINNMRVIEFPLWLRIVCYITAIIFVLWILRSVYKYIVYQKLIAKRKNENAVLISKVKEAYREVKAYNTSLGSNRPAPGYGSTSNKGIAYRLYFDVNGKDVELDVDEKTFDNIKEGDKGVLDYKGCEFYSFTKE</sequence>
<accession>A0ABV1BXL3</accession>
<dbReference type="Proteomes" id="UP001442364">
    <property type="component" value="Unassembled WGS sequence"/>
</dbReference>
<keyword evidence="1" id="KW-0812">Transmembrane</keyword>
<evidence type="ECO:0000313" key="3">
    <source>
        <dbReference type="Proteomes" id="UP001442364"/>
    </source>
</evidence>
<dbReference type="EMBL" id="JBBMER010000009">
    <property type="protein sequence ID" value="MEQ2380473.1"/>
    <property type="molecule type" value="Genomic_DNA"/>
</dbReference>
<comment type="caution">
    <text evidence="2">The sequence shown here is derived from an EMBL/GenBank/DDBJ whole genome shotgun (WGS) entry which is preliminary data.</text>
</comment>
<dbReference type="RefSeq" id="WP_055306963.1">
    <property type="nucleotide sequence ID" value="NZ_DAWDOP010000004.1"/>
</dbReference>
<gene>
    <name evidence="2" type="ORF">WMO14_11440</name>
</gene>